<comment type="similarity">
    <text evidence="3">Belongs to the UreF family.</text>
</comment>
<keyword evidence="2 3" id="KW-0143">Chaperone</keyword>
<evidence type="ECO:0000256" key="1">
    <source>
        <dbReference type="ARBA" id="ARBA00022988"/>
    </source>
</evidence>
<accession>A0A520S047</accession>
<dbReference type="PANTHER" id="PTHR33620:SF1">
    <property type="entry name" value="UREASE ACCESSORY PROTEIN F"/>
    <property type="match status" value="1"/>
</dbReference>
<dbReference type="PIRSF" id="PIRSF009467">
    <property type="entry name" value="Ureas_acces_UreF"/>
    <property type="match status" value="1"/>
</dbReference>
<dbReference type="Proteomes" id="UP000316199">
    <property type="component" value="Unassembled WGS sequence"/>
</dbReference>
<name>A0A520S047_9GAMM</name>
<evidence type="ECO:0000256" key="3">
    <source>
        <dbReference type="HAMAP-Rule" id="MF_01385"/>
    </source>
</evidence>
<dbReference type="Gene3D" id="1.10.4190.10">
    <property type="entry name" value="Urease accessory protein UreF"/>
    <property type="match status" value="1"/>
</dbReference>
<comment type="caution">
    <text evidence="4">The sequence shown here is derived from an EMBL/GenBank/DDBJ whole genome shotgun (WGS) entry which is preliminary data.</text>
</comment>
<dbReference type="EMBL" id="SHAG01000023">
    <property type="protein sequence ID" value="RZO75852.1"/>
    <property type="molecule type" value="Genomic_DNA"/>
</dbReference>
<keyword evidence="3" id="KW-0963">Cytoplasm</keyword>
<organism evidence="4 5">
    <name type="scientific">OM182 bacterium</name>
    <dbReference type="NCBI Taxonomy" id="2510334"/>
    <lineage>
        <taxon>Bacteria</taxon>
        <taxon>Pseudomonadati</taxon>
        <taxon>Pseudomonadota</taxon>
        <taxon>Gammaproteobacteria</taxon>
        <taxon>OMG group</taxon>
        <taxon>OM182 clade</taxon>
    </lineage>
</organism>
<dbReference type="GO" id="GO:0016151">
    <property type="term" value="F:nickel cation binding"/>
    <property type="evidence" value="ECO:0007669"/>
    <property type="project" value="UniProtKB-UniRule"/>
</dbReference>
<dbReference type="PANTHER" id="PTHR33620">
    <property type="entry name" value="UREASE ACCESSORY PROTEIN F"/>
    <property type="match status" value="1"/>
</dbReference>
<dbReference type="GO" id="GO:0005737">
    <property type="term" value="C:cytoplasm"/>
    <property type="evidence" value="ECO:0007669"/>
    <property type="project" value="UniProtKB-SubCell"/>
</dbReference>
<dbReference type="InterPro" id="IPR002639">
    <property type="entry name" value="UreF"/>
</dbReference>
<dbReference type="AlphaFoldDB" id="A0A520S047"/>
<comment type="subunit">
    <text evidence="3">UreD, UreF and UreG form a complex that acts as a GTP-hydrolysis-dependent molecular chaperone, activating the urease apoprotein by helping to assemble the nickel containing metallocenter of UreC. The UreE protein probably delivers the nickel.</text>
</comment>
<evidence type="ECO:0000313" key="5">
    <source>
        <dbReference type="Proteomes" id="UP000316199"/>
    </source>
</evidence>
<dbReference type="InterPro" id="IPR038277">
    <property type="entry name" value="UreF_sf"/>
</dbReference>
<dbReference type="HAMAP" id="MF_01385">
    <property type="entry name" value="UreF"/>
    <property type="match status" value="1"/>
</dbReference>
<evidence type="ECO:0000313" key="4">
    <source>
        <dbReference type="EMBL" id="RZO75852.1"/>
    </source>
</evidence>
<dbReference type="Pfam" id="PF01730">
    <property type="entry name" value="UreF"/>
    <property type="match status" value="1"/>
</dbReference>
<protein>
    <recommendedName>
        <fullName evidence="3">Urease accessory protein UreF</fullName>
    </recommendedName>
</protein>
<proteinExistence type="inferred from homology"/>
<reference evidence="4 5" key="1">
    <citation type="submission" date="2019-02" db="EMBL/GenBank/DDBJ databases">
        <title>Prokaryotic population dynamics and viral predation in marine succession experiment using metagenomics: the confinement effect.</title>
        <authorList>
            <person name="Haro-Moreno J.M."/>
            <person name="Rodriguez-Valera F."/>
            <person name="Lopez-Perez M."/>
        </authorList>
    </citation>
    <scope>NUCLEOTIDE SEQUENCE [LARGE SCALE GENOMIC DNA]</scope>
    <source>
        <strain evidence="4">MED-G157</strain>
    </source>
</reference>
<sequence>MVTKGFNQVHLWQLISSALPVGTFHYSQGLEQAVSCGWVMNDDTALDWIKGALESSISKVDLPLIARIYEAWKDHDIEMVEYWDRISRACRETSELREEDAQMGQALSRLAVDLDEQLPKKELGFTTVFAVISANNEIPLNEALLGYSWSWCENQVLSAVKLIPLGHRAGQKILRKVSEELSGSVSDALRCEEIGGTAPGIVLASARHETQYTRLFRS</sequence>
<comment type="subcellular location">
    <subcellularLocation>
        <location evidence="3">Cytoplasm</location>
    </subcellularLocation>
</comment>
<evidence type="ECO:0000256" key="2">
    <source>
        <dbReference type="ARBA" id="ARBA00023186"/>
    </source>
</evidence>
<comment type="function">
    <text evidence="3">Required for maturation of urease via the functional incorporation of the urease nickel metallocenter.</text>
</comment>
<gene>
    <name evidence="3" type="primary">ureF</name>
    <name evidence="4" type="ORF">EVA68_05910</name>
</gene>
<keyword evidence="1 3" id="KW-0996">Nickel insertion</keyword>